<keyword evidence="2" id="KW-1133">Transmembrane helix</keyword>
<dbReference type="InterPro" id="IPR006059">
    <property type="entry name" value="SBP"/>
</dbReference>
<dbReference type="InterPro" id="IPR050490">
    <property type="entry name" value="Bact_solute-bd_prot1"/>
</dbReference>
<dbReference type="Gene3D" id="3.30.70.1230">
    <property type="entry name" value="Nucleotide cyclase"/>
    <property type="match status" value="1"/>
</dbReference>
<dbReference type="SUPFAM" id="SSF53850">
    <property type="entry name" value="Periplasmic binding protein-like II"/>
    <property type="match status" value="1"/>
</dbReference>
<dbReference type="SUPFAM" id="SSF55073">
    <property type="entry name" value="Nucleotide cyclase"/>
    <property type="match status" value="1"/>
</dbReference>
<keyword evidence="5" id="KW-1185">Reference proteome</keyword>
<dbReference type="Pfam" id="PF00211">
    <property type="entry name" value="Guanylate_cyc"/>
    <property type="match status" value="1"/>
</dbReference>
<dbReference type="Proteomes" id="UP001054857">
    <property type="component" value="Unassembled WGS sequence"/>
</dbReference>
<reference evidence="4 5" key="1">
    <citation type="journal article" date="2021" name="Sci. Rep.">
        <title>Genome sequencing of the multicellular alga Astrephomene provides insights into convergent evolution of germ-soma differentiation.</title>
        <authorList>
            <person name="Yamashita S."/>
            <person name="Yamamoto K."/>
            <person name="Matsuzaki R."/>
            <person name="Suzuki S."/>
            <person name="Yamaguchi H."/>
            <person name="Hirooka S."/>
            <person name="Minakuchi Y."/>
            <person name="Miyagishima S."/>
            <person name="Kawachi M."/>
            <person name="Toyoda A."/>
            <person name="Nozaki H."/>
        </authorList>
    </citation>
    <scope>NUCLEOTIDE SEQUENCE [LARGE SCALE GENOMIC DNA]</scope>
    <source>
        <strain evidence="4 5">NIES-4017</strain>
    </source>
</reference>
<evidence type="ECO:0000313" key="5">
    <source>
        <dbReference type="Proteomes" id="UP001054857"/>
    </source>
</evidence>
<sequence>MPPSWANRTFLAYTSKQQSRLYNSFRVLAIIALLLGSIYVAAGQASTERTGNYTGAVVPPECSTFLSSYRLCIGDGDSDADDVGLDGPMLWSPCARSLGLDVQPVKMLLLSHKVATFEDASEESHDLSWLVQEYSNASGVSFDLRTVSSEWWSSLSNMGSSALDVNLTQYAAWVVPPSALSGLYDAGLLQPLDSLLTVSPDLAIVWQDIPEVFREVASVYDGSILSIPYTAEIPLLFWRRDVFSQLGLNPPATWEEAVAVARRINGTQVPCIDDPSQQCEQAGFCYGLPDGCFYDGMALATVWASMVGAYGTDGGLYFDPTNMKPLFTGAAMKEALRLYRELLLLGPNDTGTASGAACGRHSLDVYLRKCAIGVSLTTLFKQWGFAADGTMRGRFGVSMLPGADKVQDRTTGLLAPCTSALCPFAEMYNGTTLISRVPYLGRGAFSLAINRQAPPNHVMASLRAFIFAMNYKDGWTLAMDPATDTTPVRTGDLSTDIAEWGGWGFNQEDMQEYVAAITKSMGHPCMSAGMRIPGAVDMEVAMAEVATAVLDNGATPGRLCEVLNQRYSEMLNRRYDGNPAAFQAAYIRDIGYGETRATSRQQEQQPPPPSSDSSRSLSPDGVLGLAVGMPAAAVLLAVAGSIVLLKWWQARKSSGRGGCVLSPPGYSPDTSLCITDIQSSTMLWEELDPGVMDVSLSLHNSCIRRLLSKHQGYECHTEGDSFIIAFPMAVCAVDFAMEMQVALMHLPWPEELLLSCPDCSTVYHTTAAATAAAAKIGTPYTQTVTGVVRAGGSISAAAQEASQDSVTGFTAEGAGDDDHLAPAYFHSLALLAQALAGSSRQQSITREFERIRTINNSERLLARPPTMVNGVACNDSSKLDATAVSASLLALLELPSLSSPLRLPSTALSPSFRRHPPSRGRTRRHLFTVSTSSGQAHAFNLFRDCN</sequence>
<proteinExistence type="predicted"/>
<dbReference type="PANTHER" id="PTHR43649:SF12">
    <property type="entry name" value="DIACETYLCHITOBIOSE BINDING PROTEIN DASA"/>
    <property type="match status" value="1"/>
</dbReference>
<name>A0AAD3HKU5_9CHLO</name>
<gene>
    <name evidence="4" type="ORF">Agub_g6420</name>
</gene>
<dbReference type="AlphaFoldDB" id="A0AAD3HKU5"/>
<protein>
    <recommendedName>
        <fullName evidence="3">Guanylate cyclase domain-containing protein</fullName>
    </recommendedName>
</protein>
<dbReference type="PANTHER" id="PTHR43649">
    <property type="entry name" value="ARABINOSE-BINDING PROTEIN-RELATED"/>
    <property type="match status" value="1"/>
</dbReference>
<evidence type="ECO:0000259" key="3">
    <source>
        <dbReference type="PROSITE" id="PS50125"/>
    </source>
</evidence>
<accession>A0AAD3HKU5</accession>
<dbReference type="InterPro" id="IPR001054">
    <property type="entry name" value="A/G_cyclase"/>
</dbReference>
<feature type="transmembrane region" description="Helical" evidence="2">
    <location>
        <begin position="21"/>
        <end position="42"/>
    </location>
</feature>
<dbReference type="GO" id="GO:0009190">
    <property type="term" value="P:cyclic nucleotide biosynthetic process"/>
    <property type="evidence" value="ECO:0007669"/>
    <property type="project" value="InterPro"/>
</dbReference>
<feature type="domain" description="Guanylate cyclase" evidence="3">
    <location>
        <begin position="671"/>
        <end position="801"/>
    </location>
</feature>
<keyword evidence="2" id="KW-0472">Membrane</keyword>
<dbReference type="GO" id="GO:0035556">
    <property type="term" value="P:intracellular signal transduction"/>
    <property type="evidence" value="ECO:0007669"/>
    <property type="project" value="InterPro"/>
</dbReference>
<feature type="region of interest" description="Disordered" evidence="1">
    <location>
        <begin position="596"/>
        <end position="619"/>
    </location>
</feature>
<organism evidence="4 5">
    <name type="scientific">Astrephomene gubernaculifera</name>
    <dbReference type="NCBI Taxonomy" id="47775"/>
    <lineage>
        <taxon>Eukaryota</taxon>
        <taxon>Viridiplantae</taxon>
        <taxon>Chlorophyta</taxon>
        <taxon>core chlorophytes</taxon>
        <taxon>Chlorophyceae</taxon>
        <taxon>CS clade</taxon>
        <taxon>Chlamydomonadales</taxon>
        <taxon>Astrephomenaceae</taxon>
        <taxon>Astrephomene</taxon>
    </lineage>
</organism>
<evidence type="ECO:0000313" key="4">
    <source>
        <dbReference type="EMBL" id="GFR45049.1"/>
    </source>
</evidence>
<dbReference type="Gene3D" id="3.40.190.10">
    <property type="entry name" value="Periplasmic binding protein-like II"/>
    <property type="match status" value="1"/>
</dbReference>
<keyword evidence="2" id="KW-0812">Transmembrane</keyword>
<dbReference type="InterPro" id="IPR029787">
    <property type="entry name" value="Nucleotide_cyclase"/>
</dbReference>
<dbReference type="EMBL" id="BMAR01000009">
    <property type="protein sequence ID" value="GFR45049.1"/>
    <property type="molecule type" value="Genomic_DNA"/>
</dbReference>
<feature type="non-terminal residue" evidence="4">
    <location>
        <position position="1"/>
    </location>
</feature>
<dbReference type="PROSITE" id="PS50125">
    <property type="entry name" value="GUANYLATE_CYCLASE_2"/>
    <property type="match status" value="1"/>
</dbReference>
<evidence type="ECO:0000256" key="2">
    <source>
        <dbReference type="SAM" id="Phobius"/>
    </source>
</evidence>
<comment type="caution">
    <text evidence="4">The sequence shown here is derived from an EMBL/GenBank/DDBJ whole genome shotgun (WGS) entry which is preliminary data.</text>
</comment>
<dbReference type="Pfam" id="PF13416">
    <property type="entry name" value="SBP_bac_8"/>
    <property type="match status" value="1"/>
</dbReference>
<evidence type="ECO:0000256" key="1">
    <source>
        <dbReference type="SAM" id="MobiDB-lite"/>
    </source>
</evidence>